<comment type="caution">
    <text evidence="1">The sequence shown here is derived from an EMBL/GenBank/DDBJ whole genome shotgun (WGS) entry which is preliminary data.</text>
</comment>
<reference evidence="1 2" key="1">
    <citation type="journal article" date="2017" name="Environ. Microbiol.">
        <title>Decay of the glycolytic pathway and adaptation to intranuclear parasitism within Enterocytozoonidae microsporidia.</title>
        <authorList>
            <person name="Wiredu Boakye D."/>
            <person name="Jaroenlak P."/>
            <person name="Prachumwat A."/>
            <person name="Williams T.A."/>
            <person name="Bateman K.S."/>
            <person name="Itsathitphaisarn O."/>
            <person name="Sritunyalucksana K."/>
            <person name="Paszkiewicz K.H."/>
            <person name="Moore K.A."/>
            <person name="Stentiford G.D."/>
            <person name="Williams B.A."/>
        </authorList>
    </citation>
    <scope>NUCLEOTIDE SEQUENCE [LARGE SCALE GENOMIC DNA]</scope>
    <source>
        <strain evidence="2">canceri</strain>
    </source>
</reference>
<evidence type="ECO:0000313" key="1">
    <source>
        <dbReference type="EMBL" id="ORD98567.1"/>
    </source>
</evidence>
<organism evidence="1 2">
    <name type="scientific">Hepatospora eriocheir</name>
    <dbReference type="NCBI Taxonomy" id="1081669"/>
    <lineage>
        <taxon>Eukaryota</taxon>
        <taxon>Fungi</taxon>
        <taxon>Fungi incertae sedis</taxon>
        <taxon>Microsporidia</taxon>
        <taxon>Hepatosporidae</taxon>
        <taxon>Hepatospora</taxon>
    </lineage>
</organism>
<evidence type="ECO:0000313" key="2">
    <source>
        <dbReference type="Proteomes" id="UP000192501"/>
    </source>
</evidence>
<dbReference type="EMBL" id="LTAI01000582">
    <property type="protein sequence ID" value="ORD98567.1"/>
    <property type="molecule type" value="Genomic_DNA"/>
</dbReference>
<proteinExistence type="predicted"/>
<dbReference type="AlphaFoldDB" id="A0A1X0QFN4"/>
<name>A0A1X0QFN4_9MICR</name>
<gene>
    <name evidence="1" type="ORF">A0H76_2255</name>
</gene>
<accession>A0A1X0QFN4</accession>
<sequence length="67" mass="7836">MGIEPTESEIDDVLSYDSGHKGYLDIVDFTKFYNEDENLDNLMIFDFTKIAPEPEKPATFWDIFGFY</sequence>
<protein>
    <submittedName>
        <fullName evidence="1">Uncharacterized protein</fullName>
    </submittedName>
</protein>
<dbReference type="Proteomes" id="UP000192501">
    <property type="component" value="Unassembled WGS sequence"/>
</dbReference>
<dbReference type="VEuPathDB" id="MicrosporidiaDB:A0H76_2255"/>
<dbReference type="VEuPathDB" id="MicrosporidiaDB:HERIO_205"/>